<protein>
    <recommendedName>
        <fullName evidence="3">Auxin-responsive protein</fullName>
    </recommendedName>
</protein>
<dbReference type="AlphaFoldDB" id="A0A5D2RD82"/>
<name>A0A5D2RD82_GOSTO</name>
<sequence>MFFYRETRPGNMQNLMQTLQRNLRYPQWLQISDTFKDKEGEWLTAGDIPWHCWF</sequence>
<evidence type="ECO:0000313" key="1">
    <source>
        <dbReference type="EMBL" id="TYI37564.1"/>
    </source>
</evidence>
<organism evidence="1 2">
    <name type="scientific">Gossypium tomentosum</name>
    <name type="common">Hawaiian cotton</name>
    <name type="synonym">Gossypium sandvicense</name>
    <dbReference type="NCBI Taxonomy" id="34277"/>
    <lineage>
        <taxon>Eukaryota</taxon>
        <taxon>Viridiplantae</taxon>
        <taxon>Streptophyta</taxon>
        <taxon>Embryophyta</taxon>
        <taxon>Tracheophyta</taxon>
        <taxon>Spermatophyta</taxon>
        <taxon>Magnoliopsida</taxon>
        <taxon>eudicotyledons</taxon>
        <taxon>Gunneridae</taxon>
        <taxon>Pentapetalae</taxon>
        <taxon>rosids</taxon>
        <taxon>malvids</taxon>
        <taxon>Malvales</taxon>
        <taxon>Malvaceae</taxon>
        <taxon>Malvoideae</taxon>
        <taxon>Gossypium</taxon>
    </lineage>
</organism>
<dbReference type="EMBL" id="CM017612">
    <property type="protein sequence ID" value="TYI37564.1"/>
    <property type="molecule type" value="Genomic_DNA"/>
</dbReference>
<dbReference type="Proteomes" id="UP000322667">
    <property type="component" value="Chromosome A03"/>
</dbReference>
<evidence type="ECO:0008006" key="3">
    <source>
        <dbReference type="Google" id="ProtNLM"/>
    </source>
</evidence>
<gene>
    <name evidence="1" type="ORF">ES332_A03G221100v1</name>
</gene>
<accession>A0A5D2RD82</accession>
<reference evidence="1 2" key="1">
    <citation type="submission" date="2019-07" db="EMBL/GenBank/DDBJ databases">
        <title>WGS assembly of Gossypium tomentosum.</title>
        <authorList>
            <person name="Chen Z.J."/>
            <person name="Sreedasyam A."/>
            <person name="Ando A."/>
            <person name="Song Q."/>
            <person name="De L."/>
            <person name="Hulse-Kemp A."/>
            <person name="Ding M."/>
            <person name="Ye W."/>
            <person name="Kirkbride R."/>
            <person name="Jenkins J."/>
            <person name="Plott C."/>
            <person name="Lovell J."/>
            <person name="Lin Y.-M."/>
            <person name="Vaughn R."/>
            <person name="Liu B."/>
            <person name="Li W."/>
            <person name="Simpson S."/>
            <person name="Scheffler B."/>
            <person name="Saski C."/>
            <person name="Grover C."/>
            <person name="Hu G."/>
            <person name="Conover J."/>
            <person name="Carlson J."/>
            <person name="Shu S."/>
            <person name="Boston L."/>
            <person name="Williams M."/>
            <person name="Peterson D."/>
            <person name="Mcgee K."/>
            <person name="Jones D."/>
            <person name="Wendel J."/>
            <person name="Stelly D."/>
            <person name="Grimwood J."/>
            <person name="Schmutz J."/>
        </authorList>
    </citation>
    <scope>NUCLEOTIDE SEQUENCE [LARGE SCALE GENOMIC DNA]</scope>
    <source>
        <strain evidence="1">7179.01</strain>
    </source>
</reference>
<evidence type="ECO:0000313" key="2">
    <source>
        <dbReference type="Proteomes" id="UP000322667"/>
    </source>
</evidence>
<keyword evidence="2" id="KW-1185">Reference proteome</keyword>
<proteinExistence type="predicted"/>